<dbReference type="GeneID" id="89520418"/>
<dbReference type="PROSITE" id="PS51272">
    <property type="entry name" value="SLH"/>
    <property type="match status" value="2"/>
</dbReference>
<feature type="domain" description="SLH" evidence="3">
    <location>
        <begin position="87"/>
        <end position="150"/>
    </location>
</feature>
<dbReference type="RefSeq" id="WP_136891364.1">
    <property type="nucleotide sequence ID" value="NZ_CP034413.3"/>
</dbReference>
<evidence type="ECO:0000313" key="5">
    <source>
        <dbReference type="Proteomes" id="UP000298642"/>
    </source>
</evidence>
<proteinExistence type="predicted"/>
<reference evidence="5" key="1">
    <citation type="submission" date="2018-12" db="EMBL/GenBank/DDBJ databases">
        <title>Dusodibacter welbiota gen. nov., sp. nov., isolated from human faeces and emended description of the Oscillibacter genus.</title>
        <authorList>
            <person name="Le Roy T."/>
            <person name="Van der Smissen P."/>
            <person name="Delzenne N."/>
            <person name="Muccioli G."/>
            <person name="Collet J.F."/>
            <person name="Cani P.D."/>
        </authorList>
    </citation>
    <scope>NUCLEOTIDE SEQUENCE [LARGE SCALE GENOMIC DNA]</scope>
    <source>
        <strain evidence="5">J115</strain>
    </source>
</reference>
<sequence>MKKFLSLVLALVMTMSLVTVSAGAKDFTDGSEITYKEAVDVISALGVVDGYSDGDFRPDDVLTRGAAAKIICNLILGPTTASALAASTAPFKDVPVTNTFAGYITYCSQQGIISGYADGTFRPTGTLSGNAFMKMLLGALGYDSSIEGYTGPNWQVSVIKQASGIGLDDGNDEFVGSQAVTRQEAALYAFNMLQATMVEYDKKDTIVVGGVEITSTSTRKEVENPIEKDNTIEKDEKMQFAERYFDDLQKAPGEADDFGRPSNIWTLKSDEIGTYANMDQLVGTYTAKVSKSDVYEAVGRTVYNDLTDGKSDLTVWFDGVETPVKTADVEDYVERNNTGAVNNTANGDLTEIYVDDDTNDVTIVTVRTYVFQAASDYDTRKETVSLTTDSSKYDTDITLDSRTLDVDDFANITDLKADDYVLVTAVNNNSRYEVKSIDKAEVVNGTVEGYKDGSNVTMGGTKYEYSATADNIKKTSYNVGREASLVLDSYGYVIAVDESVVLSDYVYIAEFGSSSGMTSTSRALANAIFPDGTTDEIVVDKAYDKKAGEQVSSKSTIARWGTDADQIGWFTYSKNSADEYTLYAVESKYDEEIASYSGKGTVSENSKVAPFENDSNSTTKADLSLANDETIVIVSDKNDDLYVYTGVKNFPAIELTDSSSEAAVSALVRDNGYAALIYIDIDGDATISGEQETTLVYVLSYDGRYVTTDNEVYHQYTVLNGDEEEDIVADNKITSDNDYYGVAHYLTRNSDGQLTDFQAATAGGSVIADTDKTSAISQSAGTLTINGSRYLVTEDTAITLVTVGDLGDDRDASIMNKDEDADYEVAANISAKELVDALKGYAYTYDYAGKTSDNGKVLEELYVTVTQATEAAELSNDASIASITVKGETVAKLGDGETNTINLPATQNDQPKFVIKPNDAGAKVVVTKNGSTDVDADTQAQTTALGEGTYTIKVTSSDGSKTTTVTVEVEVAAASSGTLKVKDSISSSVMSISSKIITIESSANATVADLYAALEVDGGNAADYFEVVSPFGAIYGEKDTTAVTDSMTVVLHLDGAADATYTITLN</sequence>
<dbReference type="AlphaFoldDB" id="A0A4D7APX8"/>
<dbReference type="EMBL" id="CP034413">
    <property type="protein sequence ID" value="QCI59718.1"/>
    <property type="molecule type" value="Genomic_DNA"/>
</dbReference>
<evidence type="ECO:0000256" key="2">
    <source>
        <dbReference type="SAM" id="SignalP"/>
    </source>
</evidence>
<evidence type="ECO:0000256" key="1">
    <source>
        <dbReference type="ARBA" id="ARBA00022737"/>
    </source>
</evidence>
<evidence type="ECO:0000313" key="4">
    <source>
        <dbReference type="EMBL" id="QCI59718.1"/>
    </source>
</evidence>
<organism evidence="4 5">
    <name type="scientific">Dysosmobacter welbionis</name>
    <dbReference type="NCBI Taxonomy" id="2093857"/>
    <lineage>
        <taxon>Bacteria</taxon>
        <taxon>Bacillati</taxon>
        <taxon>Bacillota</taxon>
        <taxon>Clostridia</taxon>
        <taxon>Eubacteriales</taxon>
        <taxon>Oscillospiraceae</taxon>
        <taxon>Dysosmobacter</taxon>
    </lineage>
</organism>
<keyword evidence="1" id="KW-0677">Repeat</keyword>
<keyword evidence="2" id="KW-0732">Signal</keyword>
<name>A0A4D7APX8_9FIRM</name>
<feature type="chain" id="PRO_5020314410" evidence="2">
    <location>
        <begin position="25"/>
        <end position="1066"/>
    </location>
</feature>
<dbReference type="KEGG" id="obj:EIO64_11230"/>
<protein>
    <submittedName>
        <fullName evidence="4">S-layer homology domain-containing protein</fullName>
    </submittedName>
</protein>
<accession>A0A4D7APX8</accession>
<evidence type="ECO:0000259" key="3">
    <source>
        <dbReference type="PROSITE" id="PS51272"/>
    </source>
</evidence>
<dbReference type="Proteomes" id="UP000298642">
    <property type="component" value="Chromosome"/>
</dbReference>
<gene>
    <name evidence="4" type="ORF">EIO64_11230</name>
</gene>
<feature type="domain" description="SLH" evidence="3">
    <location>
        <begin position="22"/>
        <end position="85"/>
    </location>
</feature>
<dbReference type="InterPro" id="IPR001119">
    <property type="entry name" value="SLH_dom"/>
</dbReference>
<feature type="signal peptide" evidence="2">
    <location>
        <begin position="1"/>
        <end position="24"/>
    </location>
</feature>
<keyword evidence="5" id="KW-1185">Reference proteome</keyword>
<dbReference type="Pfam" id="PF00395">
    <property type="entry name" value="SLH"/>
    <property type="match status" value="2"/>
</dbReference>